<evidence type="ECO:0000313" key="12">
    <source>
        <dbReference type="Proteomes" id="UP000318571"/>
    </source>
</evidence>
<evidence type="ECO:0000256" key="7">
    <source>
        <dbReference type="ARBA" id="ARBA00022884"/>
    </source>
</evidence>
<name>A0A553NV06_TIGCA</name>
<dbReference type="CDD" id="cd18791">
    <property type="entry name" value="SF2_C_RHA"/>
    <property type="match status" value="1"/>
</dbReference>
<dbReference type="Pfam" id="PF26026">
    <property type="entry name" value="RNA_hel_CTD"/>
    <property type="match status" value="1"/>
</dbReference>
<dbReference type="STRING" id="6832.A0A553NV06"/>
<feature type="region of interest" description="Disordered" evidence="8">
    <location>
        <begin position="139"/>
        <end position="164"/>
    </location>
</feature>
<dbReference type="PROSITE" id="PS00690">
    <property type="entry name" value="DEAH_ATP_HELICASE"/>
    <property type="match status" value="1"/>
</dbReference>
<keyword evidence="6" id="KW-0067">ATP-binding</keyword>
<dbReference type="AlphaFoldDB" id="A0A553NV06"/>
<dbReference type="InterPro" id="IPR007502">
    <property type="entry name" value="Helicase-assoc_dom"/>
</dbReference>
<dbReference type="FunFam" id="1.20.120.1080:FF:000002">
    <property type="entry name" value="Putative ATP-dependent RNA helicase DHX36"/>
    <property type="match status" value="1"/>
</dbReference>
<keyword evidence="12" id="KW-1185">Reference proteome</keyword>
<dbReference type="InterPro" id="IPR027417">
    <property type="entry name" value="P-loop_NTPase"/>
</dbReference>
<dbReference type="GO" id="GO:0005524">
    <property type="term" value="F:ATP binding"/>
    <property type="evidence" value="ECO:0007669"/>
    <property type="project" value="UniProtKB-KW"/>
</dbReference>
<evidence type="ECO:0000256" key="5">
    <source>
        <dbReference type="ARBA" id="ARBA00022806"/>
    </source>
</evidence>
<dbReference type="GO" id="GO:0003678">
    <property type="term" value="F:DNA helicase activity"/>
    <property type="evidence" value="ECO:0007669"/>
    <property type="project" value="TreeGrafter"/>
</dbReference>
<dbReference type="PANTHER" id="PTHR18934:SF237">
    <property type="entry name" value="ATP-DEPENDENT DNA_RNA HELICASE DHX36"/>
    <property type="match status" value="1"/>
</dbReference>
<dbReference type="SMART" id="SM00847">
    <property type="entry name" value="HA2"/>
    <property type="match status" value="1"/>
</dbReference>
<dbReference type="Pfam" id="PF21010">
    <property type="entry name" value="HA2_C"/>
    <property type="match status" value="1"/>
</dbReference>
<dbReference type="GO" id="GO:0016787">
    <property type="term" value="F:hydrolase activity"/>
    <property type="evidence" value="ECO:0007669"/>
    <property type="project" value="UniProtKB-KW"/>
</dbReference>
<dbReference type="Gene3D" id="3.40.50.300">
    <property type="entry name" value="P-loop containing nucleotide triphosphate hydrolases"/>
    <property type="match status" value="2"/>
</dbReference>
<evidence type="ECO:0000256" key="8">
    <source>
        <dbReference type="SAM" id="MobiDB-lite"/>
    </source>
</evidence>
<dbReference type="Gene3D" id="1.20.120.1080">
    <property type="match status" value="1"/>
</dbReference>
<dbReference type="GO" id="GO:0005737">
    <property type="term" value="C:cytoplasm"/>
    <property type="evidence" value="ECO:0007669"/>
    <property type="project" value="TreeGrafter"/>
</dbReference>
<evidence type="ECO:0000313" key="11">
    <source>
        <dbReference type="EMBL" id="TRY69262.1"/>
    </source>
</evidence>
<organism evidence="11 12">
    <name type="scientific">Tigriopus californicus</name>
    <name type="common">Marine copepod</name>
    <dbReference type="NCBI Taxonomy" id="6832"/>
    <lineage>
        <taxon>Eukaryota</taxon>
        <taxon>Metazoa</taxon>
        <taxon>Ecdysozoa</taxon>
        <taxon>Arthropoda</taxon>
        <taxon>Crustacea</taxon>
        <taxon>Multicrustacea</taxon>
        <taxon>Hexanauplia</taxon>
        <taxon>Copepoda</taxon>
        <taxon>Harpacticoida</taxon>
        <taxon>Harpacticidae</taxon>
        <taxon>Tigriopus</taxon>
    </lineage>
</organism>
<protein>
    <recommendedName>
        <fullName evidence="2">RNA helicase</fullName>
        <ecNumber evidence="2">3.6.4.13</ecNumber>
    </recommendedName>
</protein>
<evidence type="ECO:0000256" key="6">
    <source>
        <dbReference type="ARBA" id="ARBA00022840"/>
    </source>
</evidence>
<dbReference type="PROSITE" id="PS51192">
    <property type="entry name" value="HELICASE_ATP_BIND_1"/>
    <property type="match status" value="1"/>
</dbReference>
<proteinExistence type="inferred from homology"/>
<dbReference type="InterPro" id="IPR011709">
    <property type="entry name" value="DEAD-box_helicase_OB_fold"/>
</dbReference>
<feature type="region of interest" description="Disordered" evidence="8">
    <location>
        <begin position="1"/>
        <end position="70"/>
    </location>
</feature>
<dbReference type="OMA" id="WLQSDKH"/>
<accession>A0A553NV06</accession>
<evidence type="ECO:0000259" key="10">
    <source>
        <dbReference type="PROSITE" id="PS51194"/>
    </source>
</evidence>
<dbReference type="GO" id="GO:0002151">
    <property type="term" value="F:G-quadruplex RNA binding"/>
    <property type="evidence" value="ECO:0007669"/>
    <property type="project" value="TreeGrafter"/>
</dbReference>
<dbReference type="FunFam" id="3.40.50.300:FF:001528">
    <property type="entry name" value="ATP-dependent RNA helicase YTHDC2"/>
    <property type="match status" value="1"/>
</dbReference>
<evidence type="ECO:0000256" key="3">
    <source>
        <dbReference type="ARBA" id="ARBA00022741"/>
    </source>
</evidence>
<dbReference type="SUPFAM" id="SSF52540">
    <property type="entry name" value="P-loop containing nucleoside triphosphate hydrolases"/>
    <property type="match status" value="1"/>
</dbReference>
<dbReference type="Pfam" id="PF04408">
    <property type="entry name" value="WHD_HA2"/>
    <property type="match status" value="1"/>
</dbReference>
<dbReference type="Pfam" id="PF00271">
    <property type="entry name" value="Helicase_C"/>
    <property type="match status" value="1"/>
</dbReference>
<dbReference type="InterPro" id="IPR014001">
    <property type="entry name" value="Helicase_ATP-bd"/>
</dbReference>
<dbReference type="EC" id="3.6.4.13" evidence="2"/>
<dbReference type="FunFam" id="3.40.50.300:FF:000284">
    <property type="entry name" value="probable ATP-dependent RNA helicase YTHDC2"/>
    <property type="match status" value="1"/>
</dbReference>
<feature type="domain" description="Helicase C-terminal" evidence="10">
    <location>
        <begin position="452"/>
        <end position="623"/>
    </location>
</feature>
<dbReference type="InterPro" id="IPR059023">
    <property type="entry name" value="RNA_hel_CTD"/>
</dbReference>
<feature type="domain" description="Helicase ATP-binding" evidence="9">
    <location>
        <begin position="190"/>
        <end position="358"/>
    </location>
</feature>
<dbReference type="PROSITE" id="PS51194">
    <property type="entry name" value="HELICASE_CTER"/>
    <property type="match status" value="1"/>
</dbReference>
<dbReference type="GO" id="GO:0051880">
    <property type="term" value="F:G-quadruplex DNA binding"/>
    <property type="evidence" value="ECO:0007669"/>
    <property type="project" value="TreeGrafter"/>
</dbReference>
<dbReference type="SMART" id="SM00490">
    <property type="entry name" value="HELICc"/>
    <property type="match status" value="1"/>
</dbReference>
<comment type="caution">
    <text evidence="11">The sequence shown here is derived from an EMBL/GenBank/DDBJ whole genome shotgun (WGS) entry which is preliminary data.</text>
</comment>
<evidence type="ECO:0000256" key="4">
    <source>
        <dbReference type="ARBA" id="ARBA00022801"/>
    </source>
</evidence>
<dbReference type="InterPro" id="IPR048333">
    <property type="entry name" value="HA2_WH"/>
</dbReference>
<feature type="compositionally biased region" description="Basic residues" evidence="8">
    <location>
        <begin position="44"/>
        <end position="56"/>
    </location>
</feature>
<keyword evidence="4" id="KW-0378">Hydrolase</keyword>
<evidence type="ECO:0000256" key="2">
    <source>
        <dbReference type="ARBA" id="ARBA00012552"/>
    </source>
</evidence>
<dbReference type="Pfam" id="PF07717">
    <property type="entry name" value="OB_NTP_bind"/>
    <property type="match status" value="1"/>
</dbReference>
<dbReference type="GO" id="GO:0005634">
    <property type="term" value="C:nucleus"/>
    <property type="evidence" value="ECO:0007669"/>
    <property type="project" value="TreeGrafter"/>
</dbReference>
<dbReference type="InterPro" id="IPR001650">
    <property type="entry name" value="Helicase_C-like"/>
</dbReference>
<sequence length="979" mass="110181">MAENYYYGSRGGSYHQPESGWGRGTGGARGYSQARGDPDTGRGGRGRGRGGGRGRGRGGGGGPPAGLRGRDIGLYYAQRQKESQRESRSVLALPSGEQGAWQDVLRRVSALAPTRPAMEGGHQFVDAWHQNIAANRRADRISTQPVNSGLTPQPELDESLQRQENERDPFSVMGLFREKLPAFAMRDELLLLIRRHPVVVISGETGCGKTTQVPQFLLEDALLNGRASTTRIVCTQPRRISAISIAERVAQERHERLGQSVGYQIRLESRLPRERGSILYCTTGVVLQWLRSDPNLTGVSHIVLDEIHERDLQSDFLITVLKDILPRRADLKVILMSATLNAELFSRYFRNCPMLNIPGFTFPVTEYYLEDVLEMTGFRIPSQSRKASDKPEPVWHKHTKRGKETARASDAFQDYVTPYIRHLESQGHYSRSTLDSLRLPESEEINHELIATLIHHIHAHEKSGAVLVFVPGWDDISKVNRLLTDDGPYRLRGRVKIFPLHSLMPTINQKEIFSRPPEGVRKIVIATNIAETSITIDDVVFVVDCGKIKMTNYDPKSNLATLKPEWVAEANARQRRGRAGRVQPGICYHLFTKSRAMTLDKFVQPEMLRTKLEELVLQIKSLGFGKVAPFLSKVMEPPEDLTIERALTMLRTINALDEEEQLTALGFHLSKLPMDPQTGKMVLLAAIFGCVDPILSVAASLTFKDAFMIPLGKEKLADEKRRQLSRGTKSDHLLLANAIQEWEKARSNGSNRDFCWEFFLSESVLRMLVNMKQQFADYLCEQKFLPSSNYKAKSCNRNSSNEALVRAIVCAGLYPNVASLKMKRRGPVRIPSLMTVTERRVSIHPKSVNASESDFKHPWMVYHVMMKGNSVLVHDCTEISPMSLIFFGESLKLKNEFLSDGTALESIQVDPFVTFNCSRETADLFKSLRAHWDKLLEMKIIKPDQTDWDTNRFEGAVIDSIIRLLSSSPIGDSVYDDDE</sequence>
<dbReference type="PANTHER" id="PTHR18934">
    <property type="entry name" value="ATP-DEPENDENT RNA HELICASE"/>
    <property type="match status" value="1"/>
</dbReference>
<dbReference type="Proteomes" id="UP000318571">
    <property type="component" value="Chromosome 1"/>
</dbReference>
<keyword evidence="7" id="KW-0694">RNA-binding</keyword>
<reference evidence="11 12" key="1">
    <citation type="journal article" date="2018" name="Nat. Ecol. Evol.">
        <title>Genomic signatures of mitonuclear coevolution across populations of Tigriopus californicus.</title>
        <authorList>
            <person name="Barreto F.S."/>
            <person name="Watson E.T."/>
            <person name="Lima T.G."/>
            <person name="Willett C.S."/>
            <person name="Edmands S."/>
            <person name="Li W."/>
            <person name="Burton R.S."/>
        </authorList>
    </citation>
    <scope>NUCLEOTIDE SEQUENCE [LARGE SCALE GENOMIC DNA]</scope>
    <source>
        <strain evidence="11 12">San Diego</strain>
    </source>
</reference>
<dbReference type="GO" id="GO:0003724">
    <property type="term" value="F:RNA helicase activity"/>
    <property type="evidence" value="ECO:0007669"/>
    <property type="project" value="UniProtKB-EC"/>
</dbReference>
<dbReference type="InterPro" id="IPR002464">
    <property type="entry name" value="DNA/RNA_helicase_DEAH_CS"/>
</dbReference>
<comment type="similarity">
    <text evidence="1">Belongs to the DEAD box helicase family. DEAH subfamily.</text>
</comment>
<keyword evidence="5" id="KW-0347">Helicase</keyword>
<dbReference type="Pfam" id="PF00270">
    <property type="entry name" value="DEAD"/>
    <property type="match status" value="1"/>
</dbReference>
<keyword evidence="3" id="KW-0547">Nucleotide-binding</keyword>
<evidence type="ECO:0000256" key="1">
    <source>
        <dbReference type="ARBA" id="ARBA00008792"/>
    </source>
</evidence>
<dbReference type="OrthoDB" id="5600252at2759"/>
<feature type="compositionally biased region" description="Polar residues" evidence="8">
    <location>
        <begin position="141"/>
        <end position="151"/>
    </location>
</feature>
<dbReference type="EMBL" id="VCGU01000010">
    <property type="protein sequence ID" value="TRY69262.1"/>
    <property type="molecule type" value="Genomic_DNA"/>
</dbReference>
<gene>
    <name evidence="11" type="ORF">TCAL_13343</name>
</gene>
<evidence type="ECO:0000259" key="9">
    <source>
        <dbReference type="PROSITE" id="PS51192"/>
    </source>
</evidence>
<dbReference type="SMART" id="SM00487">
    <property type="entry name" value="DEXDc"/>
    <property type="match status" value="1"/>
</dbReference>
<dbReference type="InterPro" id="IPR011545">
    <property type="entry name" value="DEAD/DEAH_box_helicase_dom"/>
</dbReference>